<name>A0ABV6V9Q4_9ACTN</name>
<gene>
    <name evidence="1" type="ORF">ACEZDG_14385</name>
</gene>
<comment type="caution">
    <text evidence="1">The sequence shown here is derived from an EMBL/GenBank/DDBJ whole genome shotgun (WGS) entry which is preliminary data.</text>
</comment>
<sequence length="87" mass="9144">MKTTRGAPLITFRLSNVSLPGHGYVKRARGGATVILNCALYTEEQAAALTVLAQAGLGEGVFGWWDGEIAPLDSTAEVDLPIGQTVM</sequence>
<evidence type="ECO:0000313" key="2">
    <source>
        <dbReference type="Proteomes" id="UP001592582"/>
    </source>
</evidence>
<proteinExistence type="predicted"/>
<evidence type="ECO:0000313" key="1">
    <source>
        <dbReference type="EMBL" id="MFC1410454.1"/>
    </source>
</evidence>
<accession>A0ABV6V9Q4</accession>
<dbReference type="EMBL" id="JBHEZX010000005">
    <property type="protein sequence ID" value="MFC1410454.1"/>
    <property type="molecule type" value="Genomic_DNA"/>
</dbReference>
<reference evidence="1 2" key="1">
    <citation type="submission" date="2024-09" db="EMBL/GenBank/DDBJ databases">
        <authorList>
            <person name="Lee S.D."/>
        </authorList>
    </citation>
    <scope>NUCLEOTIDE SEQUENCE [LARGE SCALE GENOMIC DNA]</scope>
    <source>
        <strain evidence="1 2">N1-1</strain>
    </source>
</reference>
<dbReference type="Proteomes" id="UP001592582">
    <property type="component" value="Unassembled WGS sequence"/>
</dbReference>
<organism evidence="1 2">
    <name type="scientific">Streptacidiphilus alkalitolerans</name>
    <dbReference type="NCBI Taxonomy" id="3342712"/>
    <lineage>
        <taxon>Bacteria</taxon>
        <taxon>Bacillati</taxon>
        <taxon>Actinomycetota</taxon>
        <taxon>Actinomycetes</taxon>
        <taxon>Kitasatosporales</taxon>
        <taxon>Streptomycetaceae</taxon>
        <taxon>Streptacidiphilus</taxon>
    </lineage>
</organism>
<protein>
    <submittedName>
        <fullName evidence="1">Uncharacterized protein</fullName>
    </submittedName>
</protein>
<keyword evidence="2" id="KW-1185">Reference proteome</keyword>